<dbReference type="AlphaFoldDB" id="I0K953"/>
<keyword evidence="1" id="KW-0732">Signal</keyword>
<dbReference type="HOGENOM" id="CLU_2129495_0_0_10"/>
<dbReference type="Pfam" id="PF11954">
    <property type="entry name" value="DUF3471"/>
    <property type="match status" value="1"/>
</dbReference>
<dbReference type="OrthoDB" id="955781at2"/>
<feature type="signal peptide" evidence="1">
    <location>
        <begin position="1"/>
        <end position="20"/>
    </location>
</feature>
<name>I0K953_9BACT</name>
<dbReference type="eggNOG" id="ENOG5033530">
    <property type="taxonomic scope" value="Bacteria"/>
</dbReference>
<evidence type="ECO:0000256" key="1">
    <source>
        <dbReference type="SAM" id="SignalP"/>
    </source>
</evidence>
<dbReference type="Proteomes" id="UP000011058">
    <property type="component" value="Chromosome"/>
</dbReference>
<keyword evidence="4" id="KW-1185">Reference proteome</keyword>
<organism evidence="3 4">
    <name type="scientific">Fibrella aestuarina BUZ 2</name>
    <dbReference type="NCBI Taxonomy" id="1166018"/>
    <lineage>
        <taxon>Bacteria</taxon>
        <taxon>Pseudomonadati</taxon>
        <taxon>Bacteroidota</taxon>
        <taxon>Cytophagia</taxon>
        <taxon>Cytophagales</taxon>
        <taxon>Spirosomataceae</taxon>
        <taxon>Fibrella</taxon>
    </lineage>
</organism>
<dbReference type="EMBL" id="HE796683">
    <property type="protein sequence ID" value="CCH00656.1"/>
    <property type="molecule type" value="Genomic_DNA"/>
</dbReference>
<sequence length="123" mass="13000">MKTPICLLLCLFALTTAALAQTAPTAPMATSATSESLRDYAGTYTFASGSPISTYTITVKDGDLYGDAGMGTYKLLKQEATDQYKSTSSYGSLITFTRDTTTKQITGLSLAAQGQQLSAKKDN</sequence>
<feature type="domain" description="Peptidase S12 Pab87-related C-terminal" evidence="2">
    <location>
        <begin position="27"/>
        <end position="113"/>
    </location>
</feature>
<dbReference type="RefSeq" id="WP_015331755.1">
    <property type="nucleotide sequence ID" value="NC_020054.1"/>
</dbReference>
<dbReference type="InterPro" id="IPR021860">
    <property type="entry name" value="Peptidase_S12_Pab87-rel_C"/>
</dbReference>
<protein>
    <recommendedName>
        <fullName evidence="2">Peptidase S12 Pab87-related C-terminal domain-containing protein</fullName>
    </recommendedName>
</protein>
<feature type="chain" id="PRO_5003631189" description="Peptidase S12 Pab87-related C-terminal domain-containing protein" evidence="1">
    <location>
        <begin position="21"/>
        <end position="123"/>
    </location>
</feature>
<dbReference type="STRING" id="1166018.FAES_2647"/>
<reference evidence="3 4" key="1">
    <citation type="journal article" date="2012" name="J. Bacteriol.">
        <title>Genome Sequence of Fibrella aestuarina BUZ 2T, a Filamentous Marine Bacterium.</title>
        <authorList>
            <person name="Filippini M."/>
            <person name="Qi W."/>
            <person name="Blom J."/>
            <person name="Goesmann A."/>
            <person name="Smits T.H."/>
            <person name="Bagheri H.C."/>
        </authorList>
    </citation>
    <scope>NUCLEOTIDE SEQUENCE [LARGE SCALE GENOMIC DNA]</scope>
    <source>
        <strain evidence="4">BUZ 2T</strain>
    </source>
</reference>
<evidence type="ECO:0000259" key="2">
    <source>
        <dbReference type="Pfam" id="PF11954"/>
    </source>
</evidence>
<accession>I0K953</accession>
<proteinExistence type="predicted"/>
<dbReference type="KEGG" id="fae:FAES_2647"/>
<gene>
    <name evidence="3" type="ORF">FAES_2647</name>
</gene>
<evidence type="ECO:0000313" key="4">
    <source>
        <dbReference type="Proteomes" id="UP000011058"/>
    </source>
</evidence>
<evidence type="ECO:0000313" key="3">
    <source>
        <dbReference type="EMBL" id="CCH00656.1"/>
    </source>
</evidence>